<dbReference type="Pfam" id="PF17765">
    <property type="entry name" value="MLTR_LBD"/>
    <property type="match status" value="1"/>
</dbReference>
<protein>
    <submittedName>
        <fullName evidence="2">Putative DNA-binding protein</fullName>
    </submittedName>
</protein>
<evidence type="ECO:0000313" key="3">
    <source>
        <dbReference type="Proteomes" id="UP000031523"/>
    </source>
</evidence>
<dbReference type="EMBL" id="CP010519">
    <property type="protein sequence ID" value="AJE87233.1"/>
    <property type="molecule type" value="Genomic_DNA"/>
</dbReference>
<dbReference type="Proteomes" id="UP000031523">
    <property type="component" value="Chromosome"/>
</dbReference>
<sequence>MDTLAANRLFRPFYLDVYTTPGDQRNLARSTFLEPASRRFSPD</sequence>
<gene>
    <name evidence="2" type="ORF">SLNWT_6857</name>
</gene>
<dbReference type="GO" id="GO:0003677">
    <property type="term" value="F:DNA binding"/>
    <property type="evidence" value="ECO:0007669"/>
    <property type="project" value="UniProtKB-KW"/>
</dbReference>
<dbReference type="AlphaFoldDB" id="A0A0B5EWQ0"/>
<feature type="domain" description="MmyB-like transcription regulator ligand binding" evidence="1">
    <location>
        <begin position="1"/>
        <end position="43"/>
    </location>
</feature>
<accession>A0A0B5EWQ0</accession>
<proteinExistence type="predicted"/>
<evidence type="ECO:0000313" key="2">
    <source>
        <dbReference type="EMBL" id="AJE87233.1"/>
    </source>
</evidence>
<reference evidence="2 3" key="1">
    <citation type="submission" date="2015-01" db="EMBL/GenBank/DDBJ databases">
        <title>Enhanced salinomycin production by adjusting the supply of polyketide extender units in Streptomyce albus DSM 41398.</title>
        <authorList>
            <person name="Lu C."/>
        </authorList>
    </citation>
    <scope>NUCLEOTIDE SEQUENCE [LARGE SCALE GENOMIC DNA]</scope>
    <source>
        <strain evidence="3">ATCC 21838 / DSM 41398 / FERM P-419 / JCM 4703 / NBRC 107858</strain>
    </source>
</reference>
<dbReference type="KEGG" id="sals:SLNWT_6857"/>
<organism evidence="2 3">
    <name type="scientific">Streptomyces albus (strain ATCC 21838 / DSM 41398 / FERM P-419 / JCM 4703 / NBRC 107858)</name>
    <dbReference type="NCBI Taxonomy" id="1081613"/>
    <lineage>
        <taxon>Bacteria</taxon>
        <taxon>Bacillati</taxon>
        <taxon>Actinomycetota</taxon>
        <taxon>Actinomycetes</taxon>
        <taxon>Kitasatosporales</taxon>
        <taxon>Streptomycetaceae</taxon>
        <taxon>Streptomyces</taxon>
    </lineage>
</organism>
<dbReference type="InterPro" id="IPR041413">
    <property type="entry name" value="MLTR_LBD"/>
</dbReference>
<name>A0A0B5EWQ0_STRA4</name>
<keyword evidence="2" id="KW-0238">DNA-binding</keyword>
<evidence type="ECO:0000259" key="1">
    <source>
        <dbReference type="Pfam" id="PF17765"/>
    </source>
</evidence>
<keyword evidence="3" id="KW-1185">Reference proteome</keyword>